<feature type="compositionally biased region" description="Polar residues" evidence="6">
    <location>
        <begin position="89"/>
        <end position="101"/>
    </location>
</feature>
<dbReference type="EMBL" id="CAJVPP010000175">
    <property type="protein sequence ID" value="CAG8451274.1"/>
    <property type="molecule type" value="Genomic_DNA"/>
</dbReference>
<feature type="region of interest" description="Disordered" evidence="6">
    <location>
        <begin position="66"/>
        <end position="160"/>
    </location>
</feature>
<evidence type="ECO:0000256" key="5">
    <source>
        <dbReference type="ARBA" id="ARBA00023242"/>
    </source>
</evidence>
<dbReference type="InterPro" id="IPR007604">
    <property type="entry name" value="CP2"/>
</dbReference>
<feature type="compositionally biased region" description="Polar residues" evidence="6">
    <location>
        <begin position="112"/>
        <end position="144"/>
    </location>
</feature>
<comment type="caution">
    <text evidence="8">The sequence shown here is derived from an EMBL/GenBank/DDBJ whole genome shotgun (WGS) entry which is preliminary data.</text>
</comment>
<feature type="domain" description="Grh/CP2 DB" evidence="7">
    <location>
        <begin position="162"/>
        <end position="398"/>
    </location>
</feature>
<dbReference type="PANTHER" id="PTHR11037:SF20">
    <property type="entry name" value="PROTEIN GRAINYHEAD"/>
    <property type="match status" value="1"/>
</dbReference>
<proteinExistence type="predicted"/>
<protein>
    <submittedName>
        <fullName evidence="8">10577_t:CDS:1</fullName>
    </submittedName>
</protein>
<organism evidence="8 9">
    <name type="scientific">Funneliformis mosseae</name>
    <name type="common">Endomycorrhizal fungus</name>
    <name type="synonym">Glomus mosseae</name>
    <dbReference type="NCBI Taxonomy" id="27381"/>
    <lineage>
        <taxon>Eukaryota</taxon>
        <taxon>Fungi</taxon>
        <taxon>Fungi incertae sedis</taxon>
        <taxon>Mucoromycota</taxon>
        <taxon>Glomeromycotina</taxon>
        <taxon>Glomeromycetes</taxon>
        <taxon>Glomerales</taxon>
        <taxon>Glomeraceae</taxon>
        <taxon>Funneliformis</taxon>
    </lineage>
</organism>
<dbReference type="PANTHER" id="PTHR11037">
    <property type="entry name" value="TRANSCRIPTION FACTOR CP2"/>
    <property type="match status" value="1"/>
</dbReference>
<evidence type="ECO:0000256" key="4">
    <source>
        <dbReference type="ARBA" id="ARBA00023163"/>
    </source>
</evidence>
<sequence length="536" mass="60156">MLPVATPHIHSSYGGFPHFGSAGGYPPHTIRYHPETYSPSTYPTSPPNSAYKTGGIQNSQLLSHGQLMPTTTLPPVNSVPVSSQPDLSPINSPLNCSNNGANGYHIPHHIQHPNNTTPSPSYHNSSHLEQGQQSPDHDYSSSATPVSIPSPPESIPSHQSSSNLRFEILLEAPTASAQRIDESPVTYLNKGQYYAIGIQDHDKYDTEYTTVFKVMFHDDTHRKIASTYWGYWLTQQTSPKNSRAVEIDKAASSGISNVEIKAFDRVQVQWNGKKGAKIFIRFNCLSTDFSRIKGVKGIPLRIHAETKCDNGAICTSLEKSYAKIKLFRDKGAERKNKDDQKHLEKMCEKMRAKSQETTPMIMMYAPPSNITVFNEYTGNDAPNDDEILSLSETLNNLDPEVEGSDLMTFQLGKRKRFSLGPDFLEPLDCDPTYIPHLRKRRAVLCIYVKLPGESVYRAVYLNQLTVQDLISKLTEKLSEKINLQGQQITNVVRCTKRNLTVRFDDDSVHQIEDETDMDVEFHRIGQDGNVQLTLKY</sequence>
<evidence type="ECO:0000259" key="7">
    <source>
        <dbReference type="PROSITE" id="PS51968"/>
    </source>
</evidence>
<feature type="compositionally biased region" description="Low complexity" evidence="6">
    <location>
        <begin position="69"/>
        <end position="85"/>
    </location>
</feature>
<dbReference type="GO" id="GO:0005634">
    <property type="term" value="C:nucleus"/>
    <property type="evidence" value="ECO:0007669"/>
    <property type="project" value="UniProtKB-SubCell"/>
</dbReference>
<dbReference type="Pfam" id="PF25416">
    <property type="entry name" value="GRHL1_C"/>
    <property type="match status" value="1"/>
</dbReference>
<evidence type="ECO:0000256" key="2">
    <source>
        <dbReference type="ARBA" id="ARBA00023015"/>
    </source>
</evidence>
<dbReference type="Pfam" id="PF04516">
    <property type="entry name" value="CP2"/>
    <property type="match status" value="1"/>
</dbReference>
<dbReference type="InterPro" id="IPR040167">
    <property type="entry name" value="TF_CP2-like"/>
</dbReference>
<keyword evidence="9" id="KW-1185">Reference proteome</keyword>
<comment type="subcellular location">
    <subcellularLocation>
        <location evidence="1">Nucleus</location>
    </subcellularLocation>
</comment>
<dbReference type="PROSITE" id="PS51968">
    <property type="entry name" value="GRH_CP2_DB"/>
    <property type="match status" value="1"/>
</dbReference>
<keyword evidence="3" id="KW-0238">DNA-binding</keyword>
<reference evidence="8" key="1">
    <citation type="submission" date="2021-06" db="EMBL/GenBank/DDBJ databases">
        <authorList>
            <person name="Kallberg Y."/>
            <person name="Tangrot J."/>
            <person name="Rosling A."/>
        </authorList>
    </citation>
    <scope>NUCLEOTIDE SEQUENCE</scope>
    <source>
        <strain evidence="8">87-6 pot B 2015</strain>
    </source>
</reference>
<evidence type="ECO:0000256" key="6">
    <source>
        <dbReference type="SAM" id="MobiDB-lite"/>
    </source>
</evidence>
<dbReference type="GO" id="GO:0001228">
    <property type="term" value="F:DNA-binding transcription activator activity, RNA polymerase II-specific"/>
    <property type="evidence" value="ECO:0007669"/>
    <property type="project" value="TreeGrafter"/>
</dbReference>
<evidence type="ECO:0000256" key="3">
    <source>
        <dbReference type="ARBA" id="ARBA00023125"/>
    </source>
</evidence>
<dbReference type="InterPro" id="IPR057520">
    <property type="entry name" value="GRHL1/CP2_C"/>
</dbReference>
<dbReference type="AlphaFoldDB" id="A0A9N8VCA9"/>
<evidence type="ECO:0000313" key="9">
    <source>
        <dbReference type="Proteomes" id="UP000789375"/>
    </source>
</evidence>
<evidence type="ECO:0000256" key="1">
    <source>
        <dbReference type="ARBA" id="ARBA00004123"/>
    </source>
</evidence>
<dbReference type="Proteomes" id="UP000789375">
    <property type="component" value="Unassembled WGS sequence"/>
</dbReference>
<gene>
    <name evidence="8" type="ORF">FMOSSE_LOCUS1526</name>
</gene>
<name>A0A9N8VCA9_FUNMO</name>
<keyword evidence="4" id="KW-0804">Transcription</keyword>
<accession>A0A9N8VCA9</accession>
<evidence type="ECO:0000313" key="8">
    <source>
        <dbReference type="EMBL" id="CAG8451274.1"/>
    </source>
</evidence>
<keyword evidence="5" id="KW-0539">Nucleus</keyword>
<keyword evidence="2" id="KW-0805">Transcription regulation</keyword>
<dbReference type="GO" id="GO:0000978">
    <property type="term" value="F:RNA polymerase II cis-regulatory region sequence-specific DNA binding"/>
    <property type="evidence" value="ECO:0007669"/>
    <property type="project" value="TreeGrafter"/>
</dbReference>